<comment type="caution">
    <text evidence="1">The sequence shown here is derived from an EMBL/GenBank/DDBJ whole genome shotgun (WGS) entry which is preliminary data.</text>
</comment>
<accession>A0ACB9LH87</accession>
<dbReference type="Proteomes" id="UP000828941">
    <property type="component" value="Chromosome 12"/>
</dbReference>
<evidence type="ECO:0000313" key="2">
    <source>
        <dbReference type="Proteomes" id="UP000828941"/>
    </source>
</evidence>
<protein>
    <submittedName>
        <fullName evidence="1">Uncharacterized protein</fullName>
    </submittedName>
</protein>
<sequence>MRDLLEKFNMAGAKPNSTPLCSSTPLKLHDGYTAVNSQSFRSMIGALQYVTLTRPDLAFAINKLSQFMHKPSQMHLQQLKRTLSDVDQGGNLDDRTSTSAYVIFLGGNPVSWMSKRQRTVARSSTEAEYRLVASTIAEVMWLSNLLQELGISSSVPHLYCDNIGATYLCSNLVFHSRMKHIALDYHFVRQLVQQG</sequence>
<dbReference type="EMBL" id="CM039437">
    <property type="protein sequence ID" value="KAI4308443.1"/>
    <property type="molecule type" value="Genomic_DNA"/>
</dbReference>
<gene>
    <name evidence="1" type="ORF">L6164_031520</name>
</gene>
<reference evidence="1 2" key="1">
    <citation type="journal article" date="2022" name="DNA Res.">
        <title>Chromosomal-level genome assembly of the orchid tree Bauhinia variegata (Leguminosae; Cercidoideae) supports the allotetraploid origin hypothesis of Bauhinia.</title>
        <authorList>
            <person name="Zhong Y."/>
            <person name="Chen Y."/>
            <person name="Zheng D."/>
            <person name="Pang J."/>
            <person name="Liu Y."/>
            <person name="Luo S."/>
            <person name="Meng S."/>
            <person name="Qian L."/>
            <person name="Wei D."/>
            <person name="Dai S."/>
            <person name="Zhou R."/>
        </authorList>
    </citation>
    <scope>NUCLEOTIDE SEQUENCE [LARGE SCALE GENOMIC DNA]</scope>
    <source>
        <strain evidence="1">BV-YZ2020</strain>
    </source>
</reference>
<proteinExistence type="predicted"/>
<name>A0ACB9LH87_BAUVA</name>
<evidence type="ECO:0000313" key="1">
    <source>
        <dbReference type="EMBL" id="KAI4308443.1"/>
    </source>
</evidence>
<keyword evidence="2" id="KW-1185">Reference proteome</keyword>
<organism evidence="1 2">
    <name type="scientific">Bauhinia variegata</name>
    <name type="common">Purple orchid tree</name>
    <name type="synonym">Phanera variegata</name>
    <dbReference type="NCBI Taxonomy" id="167791"/>
    <lineage>
        <taxon>Eukaryota</taxon>
        <taxon>Viridiplantae</taxon>
        <taxon>Streptophyta</taxon>
        <taxon>Embryophyta</taxon>
        <taxon>Tracheophyta</taxon>
        <taxon>Spermatophyta</taxon>
        <taxon>Magnoliopsida</taxon>
        <taxon>eudicotyledons</taxon>
        <taxon>Gunneridae</taxon>
        <taxon>Pentapetalae</taxon>
        <taxon>rosids</taxon>
        <taxon>fabids</taxon>
        <taxon>Fabales</taxon>
        <taxon>Fabaceae</taxon>
        <taxon>Cercidoideae</taxon>
        <taxon>Cercideae</taxon>
        <taxon>Bauhiniinae</taxon>
        <taxon>Bauhinia</taxon>
    </lineage>
</organism>